<dbReference type="FunCoup" id="A0A2I1DPH5">
    <property type="interactions" value="3"/>
</dbReference>
<dbReference type="SMART" id="SM00530">
    <property type="entry name" value="HTH_XRE"/>
    <property type="match status" value="1"/>
</dbReference>
<feature type="domain" description="HTH cro/C1-type" evidence="1">
    <location>
        <begin position="9"/>
        <end position="64"/>
    </location>
</feature>
<evidence type="ECO:0000313" key="2">
    <source>
        <dbReference type="EMBL" id="PKY11814.1"/>
    </source>
</evidence>
<comment type="caution">
    <text evidence="2">The sequence shown here is derived from an EMBL/GenBank/DDBJ whole genome shotgun (WGS) entry which is preliminary data.</text>
</comment>
<proteinExistence type="predicted"/>
<dbReference type="Pfam" id="PF01381">
    <property type="entry name" value="HTH_3"/>
    <property type="match status" value="1"/>
</dbReference>
<keyword evidence="3" id="KW-1185">Reference proteome</keyword>
<dbReference type="Gene3D" id="1.10.260.40">
    <property type="entry name" value="lambda repressor-like DNA-binding domains"/>
    <property type="match status" value="1"/>
</dbReference>
<dbReference type="InParanoid" id="A0A2I1DPH5"/>
<dbReference type="CDD" id="cd00093">
    <property type="entry name" value="HTH_XRE"/>
    <property type="match status" value="1"/>
</dbReference>
<protein>
    <recommendedName>
        <fullName evidence="1">HTH cro/C1-type domain-containing protein</fullName>
    </recommendedName>
</protein>
<dbReference type="PROSITE" id="PS50943">
    <property type="entry name" value="HTH_CROC1"/>
    <property type="match status" value="1"/>
</dbReference>
<gene>
    <name evidence="2" type="ORF">B1757_02300</name>
</gene>
<evidence type="ECO:0000313" key="3">
    <source>
        <dbReference type="Proteomes" id="UP000234329"/>
    </source>
</evidence>
<accession>A0A2I1DPH5</accession>
<sequence>MESTLSERIRLAREAAGLSMSELARRLNVSKQVVWSWENRDIKDPRLEHILALRDILNISIDWLVTGKGEMREKNDPARVLSERQKSLVNLFDALPESEQNEFFRRLQEKKSYFDTIMEELLAKKKY</sequence>
<evidence type="ECO:0000259" key="1">
    <source>
        <dbReference type="PROSITE" id="PS50943"/>
    </source>
</evidence>
<dbReference type="Proteomes" id="UP000234329">
    <property type="component" value="Unassembled WGS sequence"/>
</dbReference>
<dbReference type="GO" id="GO:0003677">
    <property type="term" value="F:DNA binding"/>
    <property type="evidence" value="ECO:0007669"/>
    <property type="project" value="InterPro"/>
</dbReference>
<dbReference type="InterPro" id="IPR001387">
    <property type="entry name" value="Cro/C1-type_HTH"/>
</dbReference>
<reference evidence="2 3" key="1">
    <citation type="submission" date="2017-03" db="EMBL/GenBank/DDBJ databases">
        <title>Draft genime sequence of the acidophilic sulfur-oxidizing bacterium Acidithiobacillus sp. SH, isolated from seawater.</title>
        <authorList>
            <person name="Sharmin S."/>
            <person name="Tokuhisa M."/>
            <person name="Kanao T."/>
            <person name="Kamimura K."/>
        </authorList>
    </citation>
    <scope>NUCLEOTIDE SEQUENCE [LARGE SCALE GENOMIC DNA]</scope>
    <source>
        <strain evidence="2 3">SH</strain>
    </source>
</reference>
<dbReference type="EMBL" id="MXAV01000006">
    <property type="protein sequence ID" value="PKY11814.1"/>
    <property type="molecule type" value="Genomic_DNA"/>
</dbReference>
<dbReference type="RefSeq" id="WP_101536784.1">
    <property type="nucleotide sequence ID" value="NZ_MXAV01000006.1"/>
</dbReference>
<dbReference type="SUPFAM" id="SSF47413">
    <property type="entry name" value="lambda repressor-like DNA-binding domains"/>
    <property type="match status" value="1"/>
</dbReference>
<name>A0A2I1DPH5_9PROT</name>
<dbReference type="AlphaFoldDB" id="A0A2I1DPH5"/>
<dbReference type="InterPro" id="IPR010982">
    <property type="entry name" value="Lambda_DNA-bd_dom_sf"/>
</dbReference>
<dbReference type="OrthoDB" id="5659783at2"/>
<organism evidence="2 3">
    <name type="scientific">Acidithiobacillus marinus</name>
    <dbReference type="NCBI Taxonomy" id="187490"/>
    <lineage>
        <taxon>Bacteria</taxon>
        <taxon>Pseudomonadati</taxon>
        <taxon>Pseudomonadota</taxon>
        <taxon>Acidithiobacillia</taxon>
        <taxon>Acidithiobacillales</taxon>
        <taxon>Acidithiobacillaceae</taxon>
        <taxon>Acidithiobacillus</taxon>
    </lineage>
</organism>